<keyword evidence="5" id="KW-0805">Transcription regulation</keyword>
<keyword evidence="7 10" id="KW-0371">Homeobox</keyword>
<dbReference type="CDD" id="cd00086">
    <property type="entry name" value="homeodomain"/>
    <property type="match status" value="1"/>
</dbReference>
<dbReference type="Pfam" id="PF00046">
    <property type="entry name" value="Homeodomain"/>
    <property type="match status" value="1"/>
</dbReference>
<evidence type="ECO:0000256" key="13">
    <source>
        <dbReference type="SAM" id="Phobius"/>
    </source>
</evidence>
<comment type="similarity">
    <text evidence="3 12">Belongs to the Antp homeobox family.</text>
</comment>
<organism evidence="15 16">
    <name type="scientific">Triplophysa tibetana</name>
    <dbReference type="NCBI Taxonomy" id="1572043"/>
    <lineage>
        <taxon>Eukaryota</taxon>
        <taxon>Metazoa</taxon>
        <taxon>Chordata</taxon>
        <taxon>Craniata</taxon>
        <taxon>Vertebrata</taxon>
        <taxon>Euteleostomi</taxon>
        <taxon>Actinopterygii</taxon>
        <taxon>Neopterygii</taxon>
        <taxon>Teleostei</taxon>
        <taxon>Ostariophysi</taxon>
        <taxon>Cypriniformes</taxon>
        <taxon>Nemacheilidae</taxon>
        <taxon>Triplophysa</taxon>
    </lineage>
</organism>
<dbReference type="InterPro" id="IPR001356">
    <property type="entry name" value="HD"/>
</dbReference>
<dbReference type="PANTHER" id="PTHR45659:SF9">
    <property type="entry name" value="HOMEOBOX PROTEIN HOX-B6"/>
    <property type="match status" value="1"/>
</dbReference>
<comment type="function">
    <text evidence="1">Sequence-specific transcription factor which is part of a developmental regulatory system that provides cells with specific positional identities on the anterior-posterior axis.</text>
</comment>
<dbReference type="GO" id="GO:0000978">
    <property type="term" value="F:RNA polymerase II cis-regulatory region sequence-specific DNA binding"/>
    <property type="evidence" value="ECO:0007669"/>
    <property type="project" value="TreeGrafter"/>
</dbReference>
<keyword evidence="9 10" id="KW-0539">Nucleus</keyword>
<dbReference type="PROSITE" id="PS00032">
    <property type="entry name" value="ANTENNAPEDIA"/>
    <property type="match status" value="1"/>
</dbReference>
<dbReference type="GO" id="GO:0009952">
    <property type="term" value="P:anterior/posterior pattern specification"/>
    <property type="evidence" value="ECO:0007669"/>
    <property type="project" value="TreeGrafter"/>
</dbReference>
<keyword evidence="13" id="KW-1133">Transmembrane helix</keyword>
<evidence type="ECO:0000256" key="8">
    <source>
        <dbReference type="ARBA" id="ARBA00023163"/>
    </source>
</evidence>
<name>A0A5A9PTR9_9TELE</name>
<accession>A0A5A9PTR9</accession>
<keyword evidence="13" id="KW-0472">Membrane</keyword>
<dbReference type="PRINTS" id="PR00025">
    <property type="entry name" value="ANTENNAPEDIA"/>
</dbReference>
<feature type="transmembrane region" description="Helical" evidence="13">
    <location>
        <begin position="192"/>
        <end position="211"/>
    </location>
</feature>
<sequence>MSSYFVNSTFPVSLPGGQESFLGQIPLYSSGYTDPLRHYPSATFGATNVQDKVYTSSYYQQAGGVFGRSGSTSACDYTTSNIYRSADRSCALGGLEDSLVLTQDQCKTDCTEQGTDRYFNSEEKPCTPVYPWMQRMNSCNVSAFGLNFKETDDSYAQQTQLSHTMSEVIIIMIMIMVTRVTMLFYLRCLSVLLFDVACLFFTFLTGMPGSTGRRGRQTYTRFQTLELEKEFHFNRYLTRRRRIEISHALCLTERQIKIWFQNRRMKWKKENKVINSTKTEEEEDEKAG</sequence>
<dbReference type="SUPFAM" id="SSF46689">
    <property type="entry name" value="Homeodomain-like"/>
    <property type="match status" value="1"/>
</dbReference>
<evidence type="ECO:0000259" key="14">
    <source>
        <dbReference type="PROSITE" id="PS50071"/>
    </source>
</evidence>
<keyword evidence="16" id="KW-1185">Reference proteome</keyword>
<keyword evidence="4" id="KW-0217">Developmental protein</keyword>
<dbReference type="GO" id="GO:0005634">
    <property type="term" value="C:nucleus"/>
    <property type="evidence" value="ECO:0007669"/>
    <property type="project" value="UniProtKB-SubCell"/>
</dbReference>
<evidence type="ECO:0000313" key="15">
    <source>
        <dbReference type="EMBL" id="KAA0725135.1"/>
    </source>
</evidence>
<dbReference type="GO" id="GO:0000981">
    <property type="term" value="F:DNA-binding transcription factor activity, RNA polymerase II-specific"/>
    <property type="evidence" value="ECO:0007669"/>
    <property type="project" value="InterPro"/>
</dbReference>
<keyword evidence="8" id="KW-0804">Transcription</keyword>
<evidence type="ECO:0000256" key="6">
    <source>
        <dbReference type="ARBA" id="ARBA00023125"/>
    </source>
</evidence>
<dbReference type="InterPro" id="IPR020479">
    <property type="entry name" value="HD_metazoa"/>
</dbReference>
<dbReference type="AlphaFoldDB" id="A0A5A9PTR9"/>
<dbReference type="EMBL" id="SOYY01000001">
    <property type="protein sequence ID" value="KAA0725135.1"/>
    <property type="molecule type" value="Genomic_DNA"/>
</dbReference>
<dbReference type="InterPro" id="IPR009057">
    <property type="entry name" value="Homeodomain-like_sf"/>
</dbReference>
<dbReference type="Proteomes" id="UP000324632">
    <property type="component" value="Chromosome 1"/>
</dbReference>
<evidence type="ECO:0000256" key="10">
    <source>
        <dbReference type="PROSITE-ProRule" id="PRU00108"/>
    </source>
</evidence>
<dbReference type="InterPro" id="IPR001827">
    <property type="entry name" value="Homeobox_Antennapedia_CS"/>
</dbReference>
<proteinExistence type="inferred from homology"/>
<dbReference type="PROSITE" id="PS50071">
    <property type="entry name" value="HOMEOBOX_2"/>
    <property type="match status" value="1"/>
</dbReference>
<feature type="DNA-binding region" description="Homeobox" evidence="10">
    <location>
        <begin position="212"/>
        <end position="271"/>
    </location>
</feature>
<evidence type="ECO:0000256" key="12">
    <source>
        <dbReference type="RuleBase" id="RU004442"/>
    </source>
</evidence>
<evidence type="ECO:0000256" key="4">
    <source>
        <dbReference type="ARBA" id="ARBA00022473"/>
    </source>
</evidence>
<keyword evidence="6 10" id="KW-0238">DNA-binding</keyword>
<evidence type="ECO:0000256" key="5">
    <source>
        <dbReference type="ARBA" id="ARBA00023015"/>
    </source>
</evidence>
<feature type="domain" description="Homeobox" evidence="14">
    <location>
        <begin position="210"/>
        <end position="270"/>
    </location>
</feature>
<dbReference type="PANTHER" id="PTHR45659">
    <property type="entry name" value="HOMEOBOX PROTEIN HOX"/>
    <property type="match status" value="1"/>
</dbReference>
<dbReference type="PRINTS" id="PR00024">
    <property type="entry name" value="HOMEOBOX"/>
</dbReference>
<dbReference type="InterPro" id="IPR017995">
    <property type="entry name" value="Homeobox_antennapedia"/>
</dbReference>
<evidence type="ECO:0000256" key="3">
    <source>
        <dbReference type="ARBA" id="ARBA00009107"/>
    </source>
</evidence>
<comment type="caution">
    <text evidence="15">The sequence shown here is derived from an EMBL/GenBank/DDBJ whole genome shotgun (WGS) entry which is preliminary data.</text>
</comment>
<dbReference type="Gene3D" id="1.10.10.60">
    <property type="entry name" value="Homeodomain-like"/>
    <property type="match status" value="1"/>
</dbReference>
<comment type="subcellular location">
    <subcellularLocation>
        <location evidence="2 10 11">Nucleus</location>
    </subcellularLocation>
</comment>
<evidence type="ECO:0000256" key="1">
    <source>
        <dbReference type="ARBA" id="ARBA00003263"/>
    </source>
</evidence>
<dbReference type="FunFam" id="1.10.10.60:FF:000017">
    <property type="entry name" value="Homeobox protein antennapedia"/>
    <property type="match status" value="1"/>
</dbReference>
<protein>
    <submittedName>
        <fullName evidence="15">Homeobox protein Hox-B6b Homeobox protein Hox-A7</fullName>
    </submittedName>
</protein>
<evidence type="ECO:0000256" key="9">
    <source>
        <dbReference type="ARBA" id="ARBA00023242"/>
    </source>
</evidence>
<dbReference type="PROSITE" id="PS00027">
    <property type="entry name" value="HOMEOBOX_1"/>
    <property type="match status" value="1"/>
</dbReference>
<evidence type="ECO:0000313" key="16">
    <source>
        <dbReference type="Proteomes" id="UP000324632"/>
    </source>
</evidence>
<dbReference type="InterPro" id="IPR050296">
    <property type="entry name" value="Antp_homeobox"/>
</dbReference>
<evidence type="ECO:0000256" key="2">
    <source>
        <dbReference type="ARBA" id="ARBA00004123"/>
    </source>
</evidence>
<gene>
    <name evidence="15" type="ORF">E1301_Tti005847</name>
</gene>
<dbReference type="InterPro" id="IPR017970">
    <property type="entry name" value="Homeobox_CS"/>
</dbReference>
<keyword evidence="13" id="KW-0812">Transmembrane</keyword>
<reference evidence="15 16" key="1">
    <citation type="journal article" date="2019" name="Mol. Ecol. Resour.">
        <title>Chromosome-level genome assembly of Triplophysa tibetana, a fish adapted to the harsh high-altitude environment of the Tibetan Plateau.</title>
        <authorList>
            <person name="Yang X."/>
            <person name="Liu H."/>
            <person name="Ma Z."/>
            <person name="Zou Y."/>
            <person name="Zou M."/>
            <person name="Mao Y."/>
            <person name="Li X."/>
            <person name="Wang H."/>
            <person name="Chen T."/>
            <person name="Wang W."/>
            <person name="Yang R."/>
        </authorList>
    </citation>
    <scope>NUCLEOTIDE SEQUENCE [LARGE SCALE GENOMIC DNA]</scope>
    <source>
        <strain evidence="15">TTIB1903HZAU</strain>
        <tissue evidence="15">Muscle</tissue>
    </source>
</reference>
<evidence type="ECO:0000256" key="7">
    <source>
        <dbReference type="ARBA" id="ARBA00023155"/>
    </source>
</evidence>
<dbReference type="SMART" id="SM00389">
    <property type="entry name" value="HOX"/>
    <property type="match status" value="1"/>
</dbReference>
<evidence type="ECO:0000256" key="11">
    <source>
        <dbReference type="RuleBase" id="RU000682"/>
    </source>
</evidence>